<proteinExistence type="predicted"/>
<name>A0A9X1T0S2_9ACTN</name>
<organism evidence="2 3">
    <name type="scientific">Kineosporia babensis</name>
    <dbReference type="NCBI Taxonomy" id="499548"/>
    <lineage>
        <taxon>Bacteria</taxon>
        <taxon>Bacillati</taxon>
        <taxon>Actinomycetota</taxon>
        <taxon>Actinomycetes</taxon>
        <taxon>Kineosporiales</taxon>
        <taxon>Kineosporiaceae</taxon>
        <taxon>Kineosporia</taxon>
    </lineage>
</organism>
<dbReference type="Proteomes" id="UP001138997">
    <property type="component" value="Unassembled WGS sequence"/>
</dbReference>
<evidence type="ECO:0000313" key="3">
    <source>
        <dbReference type="Proteomes" id="UP001138997"/>
    </source>
</evidence>
<keyword evidence="3" id="KW-1185">Reference proteome</keyword>
<evidence type="ECO:0000256" key="1">
    <source>
        <dbReference type="SAM" id="MobiDB-lite"/>
    </source>
</evidence>
<protein>
    <submittedName>
        <fullName evidence="2">Uncharacterized protein</fullName>
    </submittedName>
</protein>
<gene>
    <name evidence="2" type="ORF">LR394_19395</name>
</gene>
<dbReference type="InterPro" id="IPR029044">
    <property type="entry name" value="Nucleotide-diphossugar_trans"/>
</dbReference>
<dbReference type="AlphaFoldDB" id="A0A9X1T0S2"/>
<dbReference type="EMBL" id="JAJOMB010000010">
    <property type="protein sequence ID" value="MCD5313078.1"/>
    <property type="molecule type" value="Genomic_DNA"/>
</dbReference>
<feature type="region of interest" description="Disordered" evidence="1">
    <location>
        <begin position="479"/>
        <end position="504"/>
    </location>
</feature>
<feature type="region of interest" description="Disordered" evidence="1">
    <location>
        <begin position="1"/>
        <end position="24"/>
    </location>
</feature>
<comment type="caution">
    <text evidence="2">The sequence shown here is derived from an EMBL/GenBank/DDBJ whole genome shotgun (WGS) entry which is preliminary data.</text>
</comment>
<accession>A0A9X1T0S2</accession>
<dbReference type="SUPFAM" id="SSF53448">
    <property type="entry name" value="Nucleotide-diphospho-sugar transferases"/>
    <property type="match status" value="1"/>
</dbReference>
<sequence>MPHASFLRTHPDPRPLAVPTTPDATVPAEPALAVVVEPDFVVPVAPDELPVPVQEPRPDSSADYRATHSVLLTSLFGPGRPALPPEGSELCAYGPLLGARRPDTGRRVGGIVVPTGRSFRLTEEGLLFAADIALTHGCPLIVVHSRDALPEEFPQSVRDLLGDALVLVDLDSVSPSWQPGFATAEDELSSLHRCNDVGWKRNLGIMLAVRFGWEFVLFLDDDIRAAAQGPTLTPRYLAHALRVLNEDPDLMIVGWTLRDFDDNSVVGHARPLVGLPQDIFISSGALLLRVGEDTAFFPHGVYNEDWMLVLQTLAGARDYQRALAHAGPVHQKPYEAFCPERARSEETGEILAEGLMNLAEDHGPAFARVVSGQYWKRVMARRRTLLRTIVRGRAGDLLLWDEGKPPRSDDPVVVCMNTALWTHQQLHHRKLLAYTTKWRQDWDFWKSVLVRLSQEAAGPETETEIPRLLASVRARWPHPEAEQGCQDRVARSASTTDRGRKVTF</sequence>
<evidence type="ECO:0000313" key="2">
    <source>
        <dbReference type="EMBL" id="MCD5313078.1"/>
    </source>
</evidence>
<reference evidence="2" key="1">
    <citation type="submission" date="2021-11" db="EMBL/GenBank/DDBJ databases">
        <title>Streptomyces corallinus and Kineosporia corallina sp. nov., two new coral-derived marine actinobacteria.</title>
        <authorList>
            <person name="Buangrab K."/>
            <person name="Sutthacheep M."/>
            <person name="Yeemin T."/>
            <person name="Harunari E."/>
            <person name="Igarashi Y."/>
            <person name="Sripreechasak P."/>
            <person name="Kanchanasin P."/>
            <person name="Tanasupawat S."/>
            <person name="Phongsopitanun W."/>
        </authorList>
    </citation>
    <scope>NUCLEOTIDE SEQUENCE</scope>
    <source>
        <strain evidence="2">JCM 31032</strain>
    </source>
</reference>
<dbReference type="RefSeq" id="WP_231443927.1">
    <property type="nucleotide sequence ID" value="NZ_JAJOMB010000010.1"/>
</dbReference>